<sequence length="213" mass="24893">MAKTQRHPLSELAQYLPDNTLAEVLAYLQKYKVQLTITQARRSILGDYRNAHGHHAHRISVNGNLNKYSFLITLLHELAHLVTYEYHRHRVAPHGREWKNNYAAILKDFLARQVFPEDIARELNRSLHNLGASSCSEPGLMRVLKNYDDDTYGLHLVEDVQPGQWFVTRDNKVFIMEKKMRTRYLCTAYPTGKQYLFNALYEVKILDSHPEFP</sequence>
<proteinExistence type="predicted"/>
<feature type="domain" description="SprT-like" evidence="1">
    <location>
        <begin position="32"/>
        <end position="105"/>
    </location>
</feature>
<keyword evidence="3" id="KW-1185">Reference proteome</keyword>
<name>A0A5B8VR26_9BACT</name>
<evidence type="ECO:0000259" key="1">
    <source>
        <dbReference type="Pfam" id="PF10263"/>
    </source>
</evidence>
<organism evidence="2 3">
    <name type="scientific">Arachidicoccus ginsenosidivorans</name>
    <dbReference type="NCBI Taxonomy" id="496057"/>
    <lineage>
        <taxon>Bacteria</taxon>
        <taxon>Pseudomonadati</taxon>
        <taxon>Bacteroidota</taxon>
        <taxon>Chitinophagia</taxon>
        <taxon>Chitinophagales</taxon>
        <taxon>Chitinophagaceae</taxon>
        <taxon>Arachidicoccus</taxon>
    </lineage>
</organism>
<protein>
    <recommendedName>
        <fullName evidence="1">SprT-like domain-containing protein</fullName>
    </recommendedName>
</protein>
<evidence type="ECO:0000313" key="3">
    <source>
        <dbReference type="Proteomes" id="UP000321291"/>
    </source>
</evidence>
<dbReference type="Proteomes" id="UP000321291">
    <property type="component" value="Chromosome"/>
</dbReference>
<dbReference type="EMBL" id="CP042434">
    <property type="protein sequence ID" value="QEC73352.1"/>
    <property type="molecule type" value="Genomic_DNA"/>
</dbReference>
<reference evidence="2 3" key="1">
    <citation type="journal article" date="2017" name="Int. J. Syst. Evol. Microbiol.">
        <title>Arachidicoccus ginsenosidivorans sp. nov., with ginsenoside-converting activity isolated from ginseng cultivating soil.</title>
        <authorList>
            <person name="Siddiqi M.Z."/>
            <person name="Aslam Z."/>
            <person name="Im W.T."/>
        </authorList>
    </citation>
    <scope>NUCLEOTIDE SEQUENCE [LARGE SCALE GENOMIC DNA]</scope>
    <source>
        <strain evidence="2 3">Gsoil 809</strain>
    </source>
</reference>
<dbReference type="AlphaFoldDB" id="A0A5B8VR26"/>
<dbReference type="KEGG" id="agi:FSB73_18450"/>
<dbReference type="OrthoDB" id="267364at2"/>
<dbReference type="RefSeq" id="WP_146785555.1">
    <property type="nucleotide sequence ID" value="NZ_CP042434.1"/>
</dbReference>
<gene>
    <name evidence="2" type="ORF">FSB73_18450</name>
</gene>
<dbReference type="InterPro" id="IPR006640">
    <property type="entry name" value="SprT-like_domain"/>
</dbReference>
<accession>A0A5B8VR26</accession>
<evidence type="ECO:0000313" key="2">
    <source>
        <dbReference type="EMBL" id="QEC73352.1"/>
    </source>
</evidence>
<dbReference type="GO" id="GO:0006950">
    <property type="term" value="P:response to stress"/>
    <property type="evidence" value="ECO:0007669"/>
    <property type="project" value="UniProtKB-ARBA"/>
</dbReference>
<dbReference type="Pfam" id="PF10263">
    <property type="entry name" value="SprT-like"/>
    <property type="match status" value="1"/>
</dbReference>